<feature type="compositionally biased region" description="Polar residues" evidence="1">
    <location>
        <begin position="203"/>
        <end position="217"/>
    </location>
</feature>
<organism evidence="2 3">
    <name type="scientific">Pyrrhoderma noxium</name>
    <dbReference type="NCBI Taxonomy" id="2282107"/>
    <lineage>
        <taxon>Eukaryota</taxon>
        <taxon>Fungi</taxon>
        <taxon>Dikarya</taxon>
        <taxon>Basidiomycota</taxon>
        <taxon>Agaricomycotina</taxon>
        <taxon>Agaricomycetes</taxon>
        <taxon>Hymenochaetales</taxon>
        <taxon>Hymenochaetaceae</taxon>
        <taxon>Pyrrhoderma</taxon>
    </lineage>
</organism>
<feature type="compositionally biased region" description="Polar residues" evidence="1">
    <location>
        <begin position="11"/>
        <end position="27"/>
    </location>
</feature>
<feature type="compositionally biased region" description="Low complexity" evidence="1">
    <location>
        <begin position="331"/>
        <end position="350"/>
    </location>
</feature>
<evidence type="ECO:0000313" key="3">
    <source>
        <dbReference type="Proteomes" id="UP000217199"/>
    </source>
</evidence>
<evidence type="ECO:0000313" key="2">
    <source>
        <dbReference type="EMBL" id="PAV17944.1"/>
    </source>
</evidence>
<keyword evidence="3" id="KW-1185">Reference proteome</keyword>
<accession>A0A286UEM1</accession>
<evidence type="ECO:0000256" key="1">
    <source>
        <dbReference type="SAM" id="MobiDB-lite"/>
    </source>
</evidence>
<dbReference type="EMBL" id="NBII01000006">
    <property type="protein sequence ID" value="PAV17944.1"/>
    <property type="molecule type" value="Genomic_DNA"/>
</dbReference>
<dbReference type="AlphaFoldDB" id="A0A286UEM1"/>
<comment type="caution">
    <text evidence="2">The sequence shown here is derived from an EMBL/GenBank/DDBJ whole genome shotgun (WGS) entry which is preliminary data.</text>
</comment>
<feature type="compositionally biased region" description="Polar residues" evidence="1">
    <location>
        <begin position="258"/>
        <end position="267"/>
    </location>
</feature>
<feature type="region of interest" description="Disordered" evidence="1">
    <location>
        <begin position="1"/>
        <end position="77"/>
    </location>
</feature>
<feature type="region of interest" description="Disordered" evidence="1">
    <location>
        <begin position="327"/>
        <end position="376"/>
    </location>
</feature>
<name>A0A286UEM1_9AGAM</name>
<feature type="region of interest" description="Disordered" evidence="1">
    <location>
        <begin position="253"/>
        <end position="286"/>
    </location>
</feature>
<sequence length="547" mass="59590">MNVSPPRRLLSNDTTSTPTMRSPTYSGTMPKRHSQTFRSSPLARPAVSTEATVDGGEKALRSKNTTNPSGYVVPTRRVRSLSSDSLTYLRDHGPHQTPFPSMNDLDYEFGAGTLPQNFRSLHSRRLSSSLSESRRTPSLSLLADLERRSFPGFTTTTSTASGVPFPPRHLTYPKRRTRFSLSAYSSVNSSRSSLSPIDENGDFKSSNLVEQDGSESISKPPLQKHNWLSATQTPIFSRSNIQTQNVVLPIPARHFTRSDPNMASSKSKPGMKTEPKNVKKKSSSISLVSLNTLKKQTNSKVSGHQNSGTGDVSSKLLTRFLRHLSGGIKETSPQVTPSPPSSVLSSAAVQHASSTSLPVPIRNKGEERKRLKPRKSKATLLDHMPTIQKQPMSNTSCVINEAKDSSRIVDKQRRHSDESGLLRSWRNIRGAHPQTRSPAPSAIVSTHVHVQPKQPPAAVVKTPLHPDLPSFKNKNDLPPRLALNLVLSPEVPDGSGGEKSPACSESASDASLSSLFLSKTSASGLQYPALTACTTMNTKYRSVHVQC</sequence>
<dbReference type="Proteomes" id="UP000217199">
    <property type="component" value="Unassembled WGS sequence"/>
</dbReference>
<protein>
    <submittedName>
        <fullName evidence="2">Uncharacterized protein</fullName>
    </submittedName>
</protein>
<gene>
    <name evidence="2" type="ORF">PNOK_0643000</name>
</gene>
<feature type="region of interest" description="Disordered" evidence="1">
    <location>
        <begin position="188"/>
        <end position="224"/>
    </location>
</feature>
<reference evidence="2 3" key="1">
    <citation type="journal article" date="2017" name="Mol. Ecol.">
        <title>Comparative and population genomic landscape of Phellinus noxius: A hypervariable fungus causing root rot in trees.</title>
        <authorList>
            <person name="Chung C.L."/>
            <person name="Lee T.J."/>
            <person name="Akiba M."/>
            <person name="Lee H.H."/>
            <person name="Kuo T.H."/>
            <person name="Liu D."/>
            <person name="Ke H.M."/>
            <person name="Yokoi T."/>
            <person name="Roa M.B."/>
            <person name="Lu M.J."/>
            <person name="Chang Y.Y."/>
            <person name="Ann P.J."/>
            <person name="Tsai J.N."/>
            <person name="Chen C.Y."/>
            <person name="Tzean S.S."/>
            <person name="Ota Y."/>
            <person name="Hattori T."/>
            <person name="Sahashi N."/>
            <person name="Liou R.F."/>
            <person name="Kikuchi T."/>
            <person name="Tsai I.J."/>
        </authorList>
    </citation>
    <scope>NUCLEOTIDE SEQUENCE [LARGE SCALE GENOMIC DNA]</scope>
    <source>
        <strain evidence="2 3">FFPRI411160</strain>
    </source>
</reference>
<dbReference type="InParanoid" id="A0A286UEM1"/>
<proteinExistence type="predicted"/>